<evidence type="ECO:0000256" key="1">
    <source>
        <dbReference type="ARBA" id="ARBA00022737"/>
    </source>
</evidence>
<evidence type="ECO:0000313" key="4">
    <source>
        <dbReference type="Proteomes" id="UP001370490"/>
    </source>
</evidence>
<dbReference type="GO" id="GO:0009451">
    <property type="term" value="P:RNA modification"/>
    <property type="evidence" value="ECO:0007669"/>
    <property type="project" value="InterPro"/>
</dbReference>
<keyword evidence="1" id="KW-0677">Repeat</keyword>
<dbReference type="PANTHER" id="PTHR47926:SF436">
    <property type="entry name" value="PENTATRICOPEPTIDE REPEAT-CONTAINING PROTEIN ELI1, CHLOROPLASTIC-LIKE ISOFORM X2"/>
    <property type="match status" value="1"/>
</dbReference>
<dbReference type="PANTHER" id="PTHR47926">
    <property type="entry name" value="PENTATRICOPEPTIDE REPEAT-CONTAINING PROTEIN"/>
    <property type="match status" value="1"/>
</dbReference>
<sequence>MGRKLLLHPSLSQALGAFTNISQLKQVHAYVIVSGFAHDDFTSCSILACAAISPVADVTYEEVLITLCILLLFEEFPSVVDVVPWNSLLTGYSASGEMDALRQIFYEMPCKNTVWNAMISGYVQSGRIDEAMGLLSEMHEKGVALWSALVFGYSQNGICTEALNFFTKMVAAAVVPNDPALVTAVSACAQLRALEEGKLLHDYIERENSHIYVTLGTALIDMYASLAFSGYGKQALSLFRRMRLIGPTPNAITFMKVLSGCSNSGLVDKGYWVFNLMTELAGLVEVLKRLWNLWRQCQLNLTLGFWVPLFVPVDSWERQARIWDEDKSGQRWLSPKKVELEDHFDCDMRIC</sequence>
<dbReference type="NCBIfam" id="TIGR00756">
    <property type="entry name" value="PPR"/>
    <property type="match status" value="1"/>
</dbReference>
<protein>
    <submittedName>
        <fullName evidence="3">Pentatricopeptide repeat</fullName>
    </submittedName>
</protein>
<dbReference type="InterPro" id="IPR011990">
    <property type="entry name" value="TPR-like_helical_dom_sf"/>
</dbReference>
<proteinExistence type="predicted"/>
<dbReference type="InterPro" id="IPR046960">
    <property type="entry name" value="PPR_At4g14850-like_plant"/>
</dbReference>
<keyword evidence="4" id="KW-1185">Reference proteome</keyword>
<comment type="caution">
    <text evidence="3">The sequence shown here is derived from an EMBL/GenBank/DDBJ whole genome shotgun (WGS) entry which is preliminary data.</text>
</comment>
<dbReference type="Proteomes" id="UP001370490">
    <property type="component" value="Unassembled WGS sequence"/>
</dbReference>
<dbReference type="PROSITE" id="PS51375">
    <property type="entry name" value="PPR"/>
    <property type="match status" value="1"/>
</dbReference>
<accession>A0AAN8UMG9</accession>
<reference evidence="3 4" key="1">
    <citation type="submission" date="2023-12" db="EMBL/GenBank/DDBJ databases">
        <title>A high-quality genome assembly for Dillenia turbinata (Dilleniales).</title>
        <authorList>
            <person name="Chanderbali A."/>
        </authorList>
    </citation>
    <scope>NUCLEOTIDE SEQUENCE [LARGE SCALE GENOMIC DNA]</scope>
    <source>
        <strain evidence="3">LSX21</strain>
        <tissue evidence="3">Leaf</tissue>
    </source>
</reference>
<dbReference type="AlphaFoldDB" id="A0AAN8UMG9"/>
<dbReference type="GO" id="GO:0003723">
    <property type="term" value="F:RNA binding"/>
    <property type="evidence" value="ECO:0007669"/>
    <property type="project" value="InterPro"/>
</dbReference>
<evidence type="ECO:0000256" key="2">
    <source>
        <dbReference type="PROSITE-ProRule" id="PRU00708"/>
    </source>
</evidence>
<name>A0AAN8UMG9_9MAGN</name>
<gene>
    <name evidence="3" type="ORF">RJ641_022859</name>
</gene>
<dbReference type="Pfam" id="PF01535">
    <property type="entry name" value="PPR"/>
    <property type="match status" value="4"/>
</dbReference>
<dbReference type="Gene3D" id="1.25.40.10">
    <property type="entry name" value="Tetratricopeptide repeat domain"/>
    <property type="match status" value="2"/>
</dbReference>
<feature type="repeat" description="PPR" evidence="2">
    <location>
        <begin position="111"/>
        <end position="145"/>
    </location>
</feature>
<dbReference type="EMBL" id="JBAMMX010000027">
    <property type="protein sequence ID" value="KAK6913258.1"/>
    <property type="molecule type" value="Genomic_DNA"/>
</dbReference>
<organism evidence="3 4">
    <name type="scientific">Dillenia turbinata</name>
    <dbReference type="NCBI Taxonomy" id="194707"/>
    <lineage>
        <taxon>Eukaryota</taxon>
        <taxon>Viridiplantae</taxon>
        <taxon>Streptophyta</taxon>
        <taxon>Embryophyta</taxon>
        <taxon>Tracheophyta</taxon>
        <taxon>Spermatophyta</taxon>
        <taxon>Magnoliopsida</taxon>
        <taxon>eudicotyledons</taxon>
        <taxon>Gunneridae</taxon>
        <taxon>Pentapetalae</taxon>
        <taxon>Dilleniales</taxon>
        <taxon>Dilleniaceae</taxon>
        <taxon>Dillenia</taxon>
    </lineage>
</organism>
<dbReference type="InterPro" id="IPR002885">
    <property type="entry name" value="PPR_rpt"/>
</dbReference>
<evidence type="ECO:0000313" key="3">
    <source>
        <dbReference type="EMBL" id="KAK6913258.1"/>
    </source>
</evidence>